<dbReference type="InterPro" id="IPR004447">
    <property type="entry name" value="Peptidase_S41A"/>
</dbReference>
<dbReference type="FunFam" id="2.30.42.10:FF:000063">
    <property type="entry name" value="Peptidase, S41 family"/>
    <property type="match status" value="1"/>
</dbReference>
<evidence type="ECO:0000256" key="6">
    <source>
        <dbReference type="SAM" id="SignalP"/>
    </source>
</evidence>
<evidence type="ECO:0000256" key="5">
    <source>
        <dbReference type="RuleBase" id="RU004404"/>
    </source>
</evidence>
<evidence type="ECO:0000256" key="3">
    <source>
        <dbReference type="ARBA" id="ARBA00022801"/>
    </source>
</evidence>
<dbReference type="OrthoDB" id="9812068at2"/>
<dbReference type="InterPro" id="IPR001478">
    <property type="entry name" value="PDZ"/>
</dbReference>
<dbReference type="PANTHER" id="PTHR32060:SF30">
    <property type="entry name" value="CARBOXY-TERMINAL PROCESSING PROTEASE CTPA"/>
    <property type="match status" value="1"/>
</dbReference>
<protein>
    <submittedName>
        <fullName evidence="8">C-terminal processing peptidase-3</fullName>
    </submittedName>
</protein>
<gene>
    <name evidence="8" type="ordered locus">Turpa_2978</name>
</gene>
<organism evidence="8 9">
    <name type="scientific">Turneriella parva (strain ATCC BAA-1111 / DSM 21527 / NCTC 11395 / H)</name>
    <name type="common">Leptospira parva</name>
    <dbReference type="NCBI Taxonomy" id="869212"/>
    <lineage>
        <taxon>Bacteria</taxon>
        <taxon>Pseudomonadati</taxon>
        <taxon>Spirochaetota</taxon>
        <taxon>Spirochaetia</taxon>
        <taxon>Leptospirales</taxon>
        <taxon>Leptospiraceae</taxon>
        <taxon>Turneriella</taxon>
    </lineage>
</organism>
<dbReference type="SUPFAM" id="SSF50156">
    <property type="entry name" value="PDZ domain-like"/>
    <property type="match status" value="1"/>
</dbReference>
<dbReference type="Pfam" id="PF03572">
    <property type="entry name" value="Peptidase_S41"/>
    <property type="match status" value="1"/>
</dbReference>
<keyword evidence="4 5" id="KW-0720">Serine protease</keyword>
<sequence length="462" mass="51127">MSTKTPSAVADRRKKILGLAICLVLFTAATAGQMDANAKKEISEEGLTELFNAALFHVRNDYVDDVSRQQLLFGAIRGMLGALDDAHTRFMTAEETTELQTEMRGNFGGLGIEISQRDNVLTVVSPIDGTPAMRAGIKPGDKIIEIDKKTTRDVSLSDAVKQLRGKPGTSVNISVVREGEDEMLSFDLVREVIKIQVVTSEYLEKEKLGYVRLKQFNQTATEDLAKALADFKKKKVKGLILDLRWNPGGLLDAAHRISNFFIKSGVIVSTRGRKKELDRVFNADPSAAIAADMPLIILANEGSASASEIVTGAIKDHKRGKFIGVKTFGKGSVQNVISMMYGTSMALTIQKYYTPSGVSIHKKGIEPDITVPALDFNKDDRRHYKEIKEKKILQDFVKENKAYTPDTVKKFQKLLAAKGLALSDYAAKRTLKDELTKGEPRQTIDLEFDVQLQRAIDEMKKI</sequence>
<dbReference type="SMART" id="SM00245">
    <property type="entry name" value="TSPc"/>
    <property type="match status" value="1"/>
</dbReference>
<dbReference type="InterPro" id="IPR005151">
    <property type="entry name" value="Tail-specific_protease"/>
</dbReference>
<dbReference type="GO" id="GO:0006508">
    <property type="term" value="P:proteolysis"/>
    <property type="evidence" value="ECO:0007669"/>
    <property type="project" value="UniProtKB-KW"/>
</dbReference>
<dbReference type="SMART" id="SM00228">
    <property type="entry name" value="PDZ"/>
    <property type="match status" value="1"/>
</dbReference>
<dbReference type="Pfam" id="PF13180">
    <property type="entry name" value="PDZ_2"/>
    <property type="match status" value="1"/>
</dbReference>
<dbReference type="GO" id="GO:0030288">
    <property type="term" value="C:outer membrane-bounded periplasmic space"/>
    <property type="evidence" value="ECO:0007669"/>
    <property type="project" value="TreeGrafter"/>
</dbReference>
<dbReference type="GO" id="GO:0004175">
    <property type="term" value="F:endopeptidase activity"/>
    <property type="evidence" value="ECO:0007669"/>
    <property type="project" value="TreeGrafter"/>
</dbReference>
<keyword evidence="9" id="KW-1185">Reference proteome</keyword>
<proteinExistence type="inferred from homology"/>
<dbReference type="PROSITE" id="PS50106">
    <property type="entry name" value="PDZ"/>
    <property type="match status" value="1"/>
</dbReference>
<evidence type="ECO:0000256" key="1">
    <source>
        <dbReference type="ARBA" id="ARBA00009179"/>
    </source>
</evidence>
<dbReference type="RefSeq" id="WP_014804118.1">
    <property type="nucleotide sequence ID" value="NC_018020.1"/>
</dbReference>
<accession>I4B8L0</accession>
<dbReference type="Gene3D" id="3.90.226.10">
    <property type="entry name" value="2-enoyl-CoA Hydratase, Chain A, domain 1"/>
    <property type="match status" value="1"/>
</dbReference>
<evidence type="ECO:0000256" key="2">
    <source>
        <dbReference type="ARBA" id="ARBA00022670"/>
    </source>
</evidence>
<comment type="similarity">
    <text evidence="1 5">Belongs to the peptidase S41A family.</text>
</comment>
<dbReference type="PATRIC" id="fig|869212.3.peg.3002"/>
<dbReference type="InterPro" id="IPR029045">
    <property type="entry name" value="ClpP/crotonase-like_dom_sf"/>
</dbReference>
<keyword evidence="3 5" id="KW-0378">Hydrolase</keyword>
<evidence type="ECO:0000313" key="9">
    <source>
        <dbReference type="Proteomes" id="UP000006048"/>
    </source>
</evidence>
<dbReference type="NCBIfam" id="TIGR00225">
    <property type="entry name" value="prc"/>
    <property type="match status" value="1"/>
</dbReference>
<dbReference type="CDD" id="cd07560">
    <property type="entry name" value="Peptidase_S41_CPP"/>
    <property type="match status" value="1"/>
</dbReference>
<dbReference type="InterPro" id="IPR036034">
    <property type="entry name" value="PDZ_sf"/>
</dbReference>
<dbReference type="PANTHER" id="PTHR32060">
    <property type="entry name" value="TAIL-SPECIFIC PROTEASE"/>
    <property type="match status" value="1"/>
</dbReference>
<keyword evidence="6" id="KW-0732">Signal</keyword>
<dbReference type="GO" id="GO:0008236">
    <property type="term" value="F:serine-type peptidase activity"/>
    <property type="evidence" value="ECO:0007669"/>
    <property type="project" value="UniProtKB-KW"/>
</dbReference>
<dbReference type="HOGENOM" id="CLU_017295_1_0_12"/>
<dbReference type="GO" id="GO:0007165">
    <property type="term" value="P:signal transduction"/>
    <property type="evidence" value="ECO:0007669"/>
    <property type="project" value="TreeGrafter"/>
</dbReference>
<feature type="signal peptide" evidence="6">
    <location>
        <begin position="1"/>
        <end position="31"/>
    </location>
</feature>
<evidence type="ECO:0000256" key="4">
    <source>
        <dbReference type="ARBA" id="ARBA00022825"/>
    </source>
</evidence>
<dbReference type="Proteomes" id="UP000006048">
    <property type="component" value="Chromosome"/>
</dbReference>
<name>I4B8L0_TURPD</name>
<dbReference type="Gene3D" id="2.30.42.10">
    <property type="match status" value="1"/>
</dbReference>
<dbReference type="FunFam" id="3.90.226.10:FF:000029">
    <property type="entry name" value="Peptidase, S41 family"/>
    <property type="match status" value="1"/>
</dbReference>
<feature type="chain" id="PRO_5003686435" evidence="6">
    <location>
        <begin position="32"/>
        <end position="462"/>
    </location>
</feature>
<dbReference type="EMBL" id="CP002959">
    <property type="protein sequence ID" value="AFM13617.1"/>
    <property type="molecule type" value="Genomic_DNA"/>
</dbReference>
<evidence type="ECO:0000259" key="7">
    <source>
        <dbReference type="PROSITE" id="PS50106"/>
    </source>
</evidence>
<feature type="domain" description="PDZ" evidence="7">
    <location>
        <begin position="96"/>
        <end position="164"/>
    </location>
</feature>
<dbReference type="InterPro" id="IPR055210">
    <property type="entry name" value="CtpA/B_N"/>
</dbReference>
<dbReference type="MEROPS" id="S41.004"/>
<reference evidence="8 9" key="1">
    <citation type="submission" date="2012-06" db="EMBL/GenBank/DDBJ databases">
        <title>The complete chromosome of genome of Turneriella parva DSM 21527.</title>
        <authorList>
            <consortium name="US DOE Joint Genome Institute (JGI-PGF)"/>
            <person name="Lucas S."/>
            <person name="Han J."/>
            <person name="Lapidus A."/>
            <person name="Bruce D."/>
            <person name="Goodwin L."/>
            <person name="Pitluck S."/>
            <person name="Peters L."/>
            <person name="Kyrpides N."/>
            <person name="Mavromatis K."/>
            <person name="Ivanova N."/>
            <person name="Mikhailova N."/>
            <person name="Chertkov O."/>
            <person name="Detter J.C."/>
            <person name="Tapia R."/>
            <person name="Han C."/>
            <person name="Land M."/>
            <person name="Hauser L."/>
            <person name="Markowitz V."/>
            <person name="Cheng J.-F."/>
            <person name="Hugenholtz P."/>
            <person name="Woyke T."/>
            <person name="Wu D."/>
            <person name="Gronow S."/>
            <person name="Wellnitz S."/>
            <person name="Brambilla E."/>
            <person name="Klenk H.-P."/>
            <person name="Eisen J.A."/>
        </authorList>
    </citation>
    <scope>NUCLEOTIDE SEQUENCE [LARGE SCALE GENOMIC DNA]</scope>
    <source>
        <strain evidence="9">ATCC BAA-1111 / DSM 21527 / NCTC 11395 / H</strain>
    </source>
</reference>
<keyword evidence="2 5" id="KW-0645">Protease</keyword>
<dbReference type="STRING" id="869212.Turpa_2978"/>
<dbReference type="Gene3D" id="3.30.750.44">
    <property type="match status" value="1"/>
</dbReference>
<evidence type="ECO:0000313" key="8">
    <source>
        <dbReference type="EMBL" id="AFM13617.1"/>
    </source>
</evidence>
<dbReference type="CDD" id="cd06782">
    <property type="entry name" value="cpPDZ_CPP-like"/>
    <property type="match status" value="1"/>
</dbReference>
<dbReference type="KEGG" id="tpx:Turpa_2978"/>
<dbReference type="AlphaFoldDB" id="I4B8L0"/>
<dbReference type="SUPFAM" id="SSF52096">
    <property type="entry name" value="ClpP/crotonase"/>
    <property type="match status" value="1"/>
</dbReference>
<dbReference type="Pfam" id="PF22694">
    <property type="entry name" value="CtpB_N-like"/>
    <property type="match status" value="1"/>
</dbReference>